<dbReference type="RefSeq" id="WP_141268842.1">
    <property type="nucleotide sequence ID" value="NZ_BJNW01000003.1"/>
</dbReference>
<feature type="compositionally biased region" description="Low complexity" evidence="1">
    <location>
        <begin position="269"/>
        <end position="279"/>
    </location>
</feature>
<protein>
    <recommendedName>
        <fullName evidence="4">DUF3027 domain-containing protein</fullName>
    </recommendedName>
</protein>
<keyword evidence="3" id="KW-1185">Reference proteome</keyword>
<dbReference type="OrthoDB" id="3210158at2"/>
<evidence type="ECO:0000256" key="1">
    <source>
        <dbReference type="SAM" id="MobiDB-lite"/>
    </source>
</evidence>
<dbReference type="EMBL" id="BJNW01000003">
    <property type="protein sequence ID" value="GEC98401.1"/>
    <property type="molecule type" value="Genomic_DNA"/>
</dbReference>
<organism evidence="2 3">
    <name type="scientific">Kocuria varians</name>
    <name type="common">Micrococcus varians</name>
    <dbReference type="NCBI Taxonomy" id="1272"/>
    <lineage>
        <taxon>Bacteria</taxon>
        <taxon>Bacillati</taxon>
        <taxon>Actinomycetota</taxon>
        <taxon>Actinomycetes</taxon>
        <taxon>Micrococcales</taxon>
        <taxon>Micrococcaceae</taxon>
        <taxon>Kocuria</taxon>
    </lineage>
</organism>
<dbReference type="InterPro" id="IPR021391">
    <property type="entry name" value="DUF3027"/>
</dbReference>
<sequence length="279" mass="29186">MSEARGTEQDTTLEPQQKQQSLPLRETEQAVTQREGSTEETVLTDALLRTDTPQDANAPRDSGDSQATSAAQGTDGDDAAGPAAADAAAAPVADAPSADTGDGTAAGEEAPSRAEAPAAPRARTGSRSAGRTRTPKQDPVLTEAVALAREAVVDSPQGEQAVGEHLGVVVHEDRLLTHLFECQLRGYPGWTWYATVARAPRTKHVTVCESGLIAGPDSLLAPDWVPWEERMQAMKEQESLENAQEDGSSSDEGDESHQGEDGESEDSSAAESAQDGASS</sequence>
<dbReference type="AlphaFoldDB" id="A0A4Y4CZT7"/>
<evidence type="ECO:0008006" key="4">
    <source>
        <dbReference type="Google" id="ProtNLM"/>
    </source>
</evidence>
<dbReference type="Proteomes" id="UP000315730">
    <property type="component" value="Unassembled WGS sequence"/>
</dbReference>
<feature type="compositionally biased region" description="Low complexity" evidence="1">
    <location>
        <begin position="67"/>
        <end position="132"/>
    </location>
</feature>
<feature type="region of interest" description="Disordered" evidence="1">
    <location>
        <begin position="1"/>
        <end position="138"/>
    </location>
</feature>
<dbReference type="STRING" id="1272.GCA_900014985_01848"/>
<reference evidence="2 3" key="1">
    <citation type="submission" date="2019-06" db="EMBL/GenBank/DDBJ databases">
        <title>Whole genome shotgun sequence of Kocuria varians NBRC 15358.</title>
        <authorList>
            <person name="Hosoyama A."/>
            <person name="Uohara A."/>
            <person name="Ohji S."/>
            <person name="Ichikawa N."/>
        </authorList>
    </citation>
    <scope>NUCLEOTIDE SEQUENCE [LARGE SCALE GENOMIC DNA]</scope>
    <source>
        <strain evidence="2 3">NBRC 15358</strain>
    </source>
</reference>
<evidence type="ECO:0000313" key="2">
    <source>
        <dbReference type="EMBL" id="GEC98401.1"/>
    </source>
</evidence>
<feature type="compositionally biased region" description="Polar residues" evidence="1">
    <location>
        <begin position="29"/>
        <end position="41"/>
    </location>
</feature>
<feature type="region of interest" description="Disordered" evidence="1">
    <location>
        <begin position="233"/>
        <end position="279"/>
    </location>
</feature>
<evidence type="ECO:0000313" key="3">
    <source>
        <dbReference type="Proteomes" id="UP000315730"/>
    </source>
</evidence>
<accession>A0A4Y4CZT7</accession>
<name>A0A4Y4CZT7_KOCVA</name>
<feature type="compositionally biased region" description="Polar residues" evidence="1">
    <location>
        <begin position="9"/>
        <end position="22"/>
    </location>
</feature>
<gene>
    <name evidence="2" type="ORF">KVA01_05560</name>
</gene>
<proteinExistence type="predicted"/>
<dbReference type="Pfam" id="PF11228">
    <property type="entry name" value="DUF3027"/>
    <property type="match status" value="1"/>
</dbReference>
<comment type="caution">
    <text evidence="2">The sequence shown here is derived from an EMBL/GenBank/DDBJ whole genome shotgun (WGS) entry which is preliminary data.</text>
</comment>